<accession>A0A4V1Q3Z0</accession>
<dbReference type="PRINTS" id="PR00133">
    <property type="entry name" value="GLHYDRLASE3"/>
</dbReference>
<dbReference type="InterPro" id="IPR026891">
    <property type="entry name" value="Fn3-like"/>
</dbReference>
<organism evidence="14 15">
    <name type="scientific">Candolleomyces aberdarensis</name>
    <dbReference type="NCBI Taxonomy" id="2316362"/>
    <lineage>
        <taxon>Eukaryota</taxon>
        <taxon>Fungi</taxon>
        <taxon>Dikarya</taxon>
        <taxon>Basidiomycota</taxon>
        <taxon>Agaricomycotina</taxon>
        <taxon>Agaricomycetes</taxon>
        <taxon>Agaricomycetidae</taxon>
        <taxon>Agaricales</taxon>
        <taxon>Agaricineae</taxon>
        <taxon>Psathyrellaceae</taxon>
        <taxon>Candolleomyces</taxon>
    </lineage>
</organism>
<dbReference type="Gene3D" id="3.20.20.300">
    <property type="entry name" value="Glycoside hydrolase, family 3, N-terminal domain"/>
    <property type="match status" value="1"/>
</dbReference>
<keyword evidence="12" id="KW-0732">Signal</keyword>
<dbReference type="Pfam" id="PF01915">
    <property type="entry name" value="Glyco_hydro_3_C"/>
    <property type="match status" value="1"/>
</dbReference>
<evidence type="ECO:0000256" key="4">
    <source>
        <dbReference type="ARBA" id="ARBA00012744"/>
    </source>
</evidence>
<evidence type="ECO:0000256" key="1">
    <source>
        <dbReference type="ARBA" id="ARBA00000448"/>
    </source>
</evidence>
<evidence type="ECO:0000313" key="14">
    <source>
        <dbReference type="EMBL" id="RXW20258.1"/>
    </source>
</evidence>
<dbReference type="InterPro" id="IPR036881">
    <property type="entry name" value="Glyco_hydro_3_C_sf"/>
</dbReference>
<comment type="caution">
    <text evidence="14">The sequence shown here is derived from an EMBL/GenBank/DDBJ whole genome shotgun (WGS) entry which is preliminary data.</text>
</comment>
<dbReference type="EMBL" id="SDEE01000158">
    <property type="protein sequence ID" value="RXW20258.1"/>
    <property type="molecule type" value="Genomic_DNA"/>
</dbReference>
<dbReference type="STRING" id="2316362.A0A4V1Q3Z0"/>
<dbReference type="PANTHER" id="PTHR42715:SF2">
    <property type="entry name" value="BETA-GLUCOSIDASE F-RELATED"/>
    <property type="match status" value="1"/>
</dbReference>
<dbReference type="InterPro" id="IPR036962">
    <property type="entry name" value="Glyco_hydro_3_N_sf"/>
</dbReference>
<dbReference type="Proteomes" id="UP000290288">
    <property type="component" value="Unassembled WGS sequence"/>
</dbReference>
<evidence type="ECO:0000313" key="15">
    <source>
        <dbReference type="Proteomes" id="UP000290288"/>
    </source>
</evidence>
<protein>
    <recommendedName>
        <fullName evidence="4">beta-glucosidase</fullName>
        <ecNumber evidence="4">3.2.1.21</ecNumber>
    </recommendedName>
</protein>
<dbReference type="SMART" id="SM01217">
    <property type="entry name" value="Fn3_like"/>
    <property type="match status" value="1"/>
</dbReference>
<keyword evidence="11" id="KW-0624">Polysaccharide degradation</keyword>
<evidence type="ECO:0000256" key="12">
    <source>
        <dbReference type="SAM" id="SignalP"/>
    </source>
</evidence>
<dbReference type="Gene3D" id="3.40.50.1700">
    <property type="entry name" value="Glycoside hydrolase family 3 C-terminal domain"/>
    <property type="match status" value="1"/>
</dbReference>
<evidence type="ECO:0000256" key="11">
    <source>
        <dbReference type="ARBA" id="ARBA00023326"/>
    </source>
</evidence>
<dbReference type="PANTHER" id="PTHR42715">
    <property type="entry name" value="BETA-GLUCOSIDASE"/>
    <property type="match status" value="1"/>
</dbReference>
<evidence type="ECO:0000256" key="7">
    <source>
        <dbReference type="ARBA" id="ARBA00023001"/>
    </source>
</evidence>
<dbReference type="InterPro" id="IPR050288">
    <property type="entry name" value="Cellulose_deg_GH3"/>
</dbReference>
<dbReference type="InterPro" id="IPR056884">
    <property type="entry name" value="NPHP3-like_N"/>
</dbReference>
<dbReference type="GO" id="GO:0008422">
    <property type="term" value="F:beta-glucosidase activity"/>
    <property type="evidence" value="ECO:0007669"/>
    <property type="project" value="UniProtKB-EC"/>
</dbReference>
<evidence type="ECO:0000256" key="6">
    <source>
        <dbReference type="ARBA" id="ARBA00022801"/>
    </source>
</evidence>
<comment type="pathway">
    <text evidence="2">Glycan metabolism; cellulose degradation.</text>
</comment>
<dbReference type="Pfam" id="PF24883">
    <property type="entry name" value="NPHP3_N"/>
    <property type="match status" value="1"/>
</dbReference>
<dbReference type="Gene3D" id="2.60.40.10">
    <property type="entry name" value="Immunoglobulins"/>
    <property type="match status" value="1"/>
</dbReference>
<evidence type="ECO:0000259" key="13">
    <source>
        <dbReference type="SMART" id="SM01217"/>
    </source>
</evidence>
<dbReference type="InterPro" id="IPR001764">
    <property type="entry name" value="Glyco_hydro_3_N"/>
</dbReference>
<feature type="chain" id="PRO_5020539914" description="beta-glucosidase" evidence="12">
    <location>
        <begin position="23"/>
        <end position="1408"/>
    </location>
</feature>
<dbReference type="Pfam" id="PF14310">
    <property type="entry name" value="Fn3-like"/>
    <property type="match status" value="1"/>
</dbReference>
<dbReference type="FunFam" id="3.20.20.300:FF:000002">
    <property type="entry name" value="Probable beta-glucosidase"/>
    <property type="match status" value="1"/>
</dbReference>
<comment type="catalytic activity">
    <reaction evidence="1">
        <text>Hydrolysis of terminal, non-reducing beta-D-glucosyl residues with release of beta-D-glucose.</text>
        <dbReference type="EC" id="3.2.1.21"/>
    </reaction>
</comment>
<keyword evidence="6" id="KW-0378">Hydrolase</keyword>
<dbReference type="InterPro" id="IPR017853">
    <property type="entry name" value="GH"/>
</dbReference>
<evidence type="ECO:0000256" key="2">
    <source>
        <dbReference type="ARBA" id="ARBA00004987"/>
    </source>
</evidence>
<keyword evidence="8" id="KW-0325">Glycoprotein</keyword>
<keyword evidence="5" id="KW-0677">Repeat</keyword>
<dbReference type="Pfam" id="PF00933">
    <property type="entry name" value="Glyco_hydro_3"/>
    <property type="match status" value="1"/>
</dbReference>
<reference evidence="14 15" key="1">
    <citation type="submission" date="2019-01" db="EMBL/GenBank/DDBJ databases">
        <title>Draft genome sequence of Psathyrella aberdarensis IHI B618.</title>
        <authorList>
            <person name="Buettner E."/>
            <person name="Kellner H."/>
        </authorList>
    </citation>
    <scope>NUCLEOTIDE SEQUENCE [LARGE SCALE GENOMIC DNA]</scope>
    <source>
        <strain evidence="14 15">IHI B618</strain>
    </source>
</reference>
<evidence type="ECO:0000256" key="3">
    <source>
        <dbReference type="ARBA" id="ARBA00005336"/>
    </source>
</evidence>
<dbReference type="SUPFAM" id="SSF52540">
    <property type="entry name" value="P-loop containing nucleoside triphosphate hydrolases"/>
    <property type="match status" value="1"/>
</dbReference>
<dbReference type="InterPro" id="IPR013783">
    <property type="entry name" value="Ig-like_fold"/>
</dbReference>
<sequence>MSKRLVLAGAIALLTSSLEVQARTWDEAYALASSAVAQMTLDEKLGIAVGTGQLNPNRRCVGDTTAIPRLGIPSICMQDGPAGLRLVRNVTGFPAGLNAAATFSRRLMRARGKALGEESRGKGVHVHLGPSLDIMRNPKMGRGWEGFGPDPYLNGEGAYETIMGVQSVGVQACAKHLIANNQEHWKYGLSANVDDRTMHEMYFYPFLRSIEADVASVMCAYNRVNGTSSCHRAGVLGPNGMLRKAGFKGYVVSDWGATHDSAAENANNGLEMEQPGDYIVVGGGIFGGNGLRNAVNRGEVSQARLNEMITRILAPFYRFDQDQAFPVTNFDAQRRDGTGPKNLRVNVRSDDHTALVREIASASAVLLKNNRTTTTGVPTGTTVRGLPVAKDRIKTIAVVGQDARMPKLDCNEMGECNEGTMSVGWGSGSNSLEFLVPPIDAITSFAGSSATITSSLSNDLNAGVNAARGKDVAFVFVNAMSGELAFYAVVHGNMGDRNDLDLWWRGGSLVERVAAVCNNTIVVVHSVGPVYFSWSNHPNVTGIIYAGTPGEQTGPSIVDVLFGNYNPSGKLPFSIADNEAAYGTKIVYNSLGFPDLDYDEKLLLDYRYMDANNIRPRFEFGFGLSYTTFAYSGFSLSQSGTSYTVTFTVANTGAFAGAEKPQLYLSYPPSAGEPPKVLRGFEEVILDVGASSRVSMTLSQRDMSIWDVPSQQYVRPSELVSRIAAGAIHDSAELCDAPKCHPETRVAVQDDLYSWIVDGEGEFDRPKKTKWVTGPAGSGKTAVMGSLADRCAANGLLGATFFFASWSASIGRRRKTAFVTTIAHQLAQHREDLKDAISTAMEKNPAVFLKNLHVQMEILVLAPLREVVGQSDESGLRGAIIIDGLDECEAEQYHDIVRRGKPARTNAQDQLEILQVLQAASSDPSFPFRILIASRPERVFREFFDPERNSTLFAQKLDLNEDYNADDDITLFLEAQFNLLRRRYRVSPSWPPPGTIQTLVENASGQFIYAATVIRVLDTGHREPPEALLEAILKIEATQKWTSNPLEPLDALYTHILESSPDPLLSIRWIHSVDYITMLFGPRDPYNLCVASNINLLLQRDPESSEAEHLLGNLHSLIRIPPPNKQATASYGIYHKSLVDFLKHPDRCGKLYVEYPEAPMFIWDHFVRACTILRDSSKSLAARRAEIHERADREAKLIAEESRKDVFEEEYNRFWCEGIMSQYTGKPSETVCTSGPYYTEEDILRENREKGFFKPLMIRRDCLVGPHHTKIGQDGFAFMNYNLAKSVGTYGVIEAFCLRYEAGWTESYLDDPKIFDKHAVTLFLEGSAMPGYFKYMGTFYLRKYSRVNLDLVSNPRTSTFINDAFEARVKGVTAEERDKCSFGVPLLIVQAAKDFYGSRNPFKTESVA</sequence>
<keyword evidence="15" id="KW-1185">Reference proteome</keyword>
<proteinExistence type="inferred from homology"/>
<evidence type="ECO:0000256" key="10">
    <source>
        <dbReference type="ARBA" id="ARBA00023295"/>
    </source>
</evidence>
<evidence type="ECO:0000256" key="9">
    <source>
        <dbReference type="ARBA" id="ARBA00023277"/>
    </source>
</evidence>
<keyword evidence="9" id="KW-0119">Carbohydrate metabolism</keyword>
<comment type="similarity">
    <text evidence="3">Belongs to the glycosyl hydrolase 3 family.</text>
</comment>
<keyword evidence="7" id="KW-0136">Cellulose degradation</keyword>
<evidence type="ECO:0000256" key="8">
    <source>
        <dbReference type="ARBA" id="ARBA00023180"/>
    </source>
</evidence>
<dbReference type="SUPFAM" id="SSF51445">
    <property type="entry name" value="(Trans)glycosidases"/>
    <property type="match status" value="1"/>
</dbReference>
<dbReference type="EC" id="3.2.1.21" evidence="4"/>
<evidence type="ECO:0000256" key="5">
    <source>
        <dbReference type="ARBA" id="ARBA00022737"/>
    </source>
</evidence>
<name>A0A4V1Q3Z0_9AGAR</name>
<keyword evidence="10" id="KW-0326">Glycosidase</keyword>
<dbReference type="GO" id="GO:0030245">
    <property type="term" value="P:cellulose catabolic process"/>
    <property type="evidence" value="ECO:0007669"/>
    <property type="project" value="UniProtKB-KW"/>
</dbReference>
<feature type="domain" description="Fibronectin type III-like" evidence="13">
    <location>
        <begin position="659"/>
        <end position="729"/>
    </location>
</feature>
<dbReference type="InterPro" id="IPR027417">
    <property type="entry name" value="P-loop_NTPase"/>
</dbReference>
<feature type="signal peptide" evidence="12">
    <location>
        <begin position="1"/>
        <end position="22"/>
    </location>
</feature>
<gene>
    <name evidence="14" type="ORF">EST38_g5601</name>
</gene>
<dbReference type="InterPro" id="IPR002772">
    <property type="entry name" value="Glyco_hydro_3_C"/>
</dbReference>
<dbReference type="OrthoDB" id="416222at2759"/>
<dbReference type="SUPFAM" id="SSF52279">
    <property type="entry name" value="Beta-D-glucan exohydrolase, C-terminal domain"/>
    <property type="match status" value="1"/>
</dbReference>